<evidence type="ECO:0000313" key="3">
    <source>
        <dbReference type="Proteomes" id="UP000321570"/>
    </source>
</evidence>
<gene>
    <name evidence="2" type="ORF">WMSIL1_LOCUS1213</name>
</gene>
<evidence type="ECO:0000256" key="1">
    <source>
        <dbReference type="SAM" id="SignalP"/>
    </source>
</evidence>
<accession>A0A564XYK1</accession>
<dbReference type="EMBL" id="CABIJS010000028">
    <property type="protein sequence ID" value="VUZ40095.1"/>
    <property type="molecule type" value="Genomic_DNA"/>
</dbReference>
<reference evidence="2 3" key="1">
    <citation type="submission" date="2019-07" db="EMBL/GenBank/DDBJ databases">
        <authorList>
            <person name="Jastrzebski P J."/>
            <person name="Paukszto L."/>
            <person name="Jastrzebski P J."/>
        </authorList>
    </citation>
    <scope>NUCLEOTIDE SEQUENCE [LARGE SCALE GENOMIC DNA]</scope>
    <source>
        <strain evidence="2 3">WMS-il1</strain>
    </source>
</reference>
<sequence>MARNHLIILPLLALALIASANHQHQPQGHHPRHEHSPQHWHPQCFCTYYPTFKCCKKPQLPECHKPKRLPAWTPTYNKCVGNCGPNLHCIDYCQNRFHKVPYFPKCNNHHYGHYGHHGHHGHQGQFQDYNRYGHQASSHHHFHPQFLHIPHDEPKQLTPQDLITFLSDNSKDYSDTYEIDRVCTDYCSLRFCNKPVTRWNKICTAEKSCHPHAPCRYPTACNRCDPCRCHRHHSYHLLNLEPKSHEKTERRCCPNNFYFHIKKYKKCMKVCKKYCIKRFRRKKSSPEIKL</sequence>
<proteinExistence type="predicted"/>
<name>A0A564XYK1_HYMDI</name>
<dbReference type="AlphaFoldDB" id="A0A564XYK1"/>
<keyword evidence="1" id="KW-0732">Signal</keyword>
<dbReference type="Proteomes" id="UP000321570">
    <property type="component" value="Unassembled WGS sequence"/>
</dbReference>
<protein>
    <recommendedName>
        <fullName evidence="4">ShKT domain-containing protein</fullName>
    </recommendedName>
</protein>
<keyword evidence="3" id="KW-1185">Reference proteome</keyword>
<evidence type="ECO:0000313" key="2">
    <source>
        <dbReference type="EMBL" id="VUZ40095.1"/>
    </source>
</evidence>
<organism evidence="2 3">
    <name type="scientific">Hymenolepis diminuta</name>
    <name type="common">Rat tapeworm</name>
    <dbReference type="NCBI Taxonomy" id="6216"/>
    <lineage>
        <taxon>Eukaryota</taxon>
        <taxon>Metazoa</taxon>
        <taxon>Spiralia</taxon>
        <taxon>Lophotrochozoa</taxon>
        <taxon>Platyhelminthes</taxon>
        <taxon>Cestoda</taxon>
        <taxon>Eucestoda</taxon>
        <taxon>Cyclophyllidea</taxon>
        <taxon>Hymenolepididae</taxon>
        <taxon>Hymenolepis</taxon>
    </lineage>
</organism>
<feature type="signal peptide" evidence="1">
    <location>
        <begin position="1"/>
        <end position="20"/>
    </location>
</feature>
<evidence type="ECO:0008006" key="4">
    <source>
        <dbReference type="Google" id="ProtNLM"/>
    </source>
</evidence>
<feature type="chain" id="PRO_5021755208" description="ShKT domain-containing protein" evidence="1">
    <location>
        <begin position="21"/>
        <end position="290"/>
    </location>
</feature>